<comment type="caution">
    <text evidence="2">The sequence shown here is derived from an EMBL/GenBank/DDBJ whole genome shotgun (WGS) entry which is preliminary data.</text>
</comment>
<feature type="compositionally biased region" description="Polar residues" evidence="1">
    <location>
        <begin position="378"/>
        <end position="396"/>
    </location>
</feature>
<feature type="compositionally biased region" description="Basic and acidic residues" evidence="1">
    <location>
        <begin position="220"/>
        <end position="230"/>
    </location>
</feature>
<evidence type="ECO:0000313" key="3">
    <source>
        <dbReference type="Proteomes" id="UP000717585"/>
    </source>
</evidence>
<feature type="region of interest" description="Disordered" evidence="1">
    <location>
        <begin position="1"/>
        <end position="258"/>
    </location>
</feature>
<evidence type="ECO:0000313" key="2">
    <source>
        <dbReference type="EMBL" id="KAG9394403.1"/>
    </source>
</evidence>
<feature type="compositionally biased region" description="Polar residues" evidence="1">
    <location>
        <begin position="189"/>
        <end position="202"/>
    </location>
</feature>
<name>A0A8J6E292_9EUKA</name>
<dbReference type="Proteomes" id="UP000717585">
    <property type="component" value="Unassembled WGS sequence"/>
</dbReference>
<feature type="region of interest" description="Disordered" evidence="1">
    <location>
        <begin position="525"/>
        <end position="578"/>
    </location>
</feature>
<gene>
    <name evidence="2" type="ORF">J8273_4047</name>
</gene>
<dbReference type="AlphaFoldDB" id="A0A8J6E292"/>
<reference evidence="2" key="1">
    <citation type="submission" date="2021-05" db="EMBL/GenBank/DDBJ databases">
        <title>A free-living protist that lacks canonical eukaryotic 1 DNA replication and segregation systems.</title>
        <authorList>
            <person name="Salas-Leiva D.E."/>
            <person name="Tromer E.C."/>
            <person name="Curtis B.A."/>
            <person name="Jerlstrom-Hultqvist J."/>
            <person name="Kolisko M."/>
            <person name="Yi Z."/>
            <person name="Salas-Leiva J.S."/>
            <person name="Gallot-Lavallee L."/>
            <person name="Kops G.J.P.L."/>
            <person name="Archibald J.M."/>
            <person name="Simpson A.G.B."/>
            <person name="Roger A.J."/>
        </authorList>
    </citation>
    <scope>NUCLEOTIDE SEQUENCE</scope>
    <source>
        <strain evidence="2">BICM</strain>
    </source>
</reference>
<feature type="compositionally biased region" description="Low complexity" evidence="1">
    <location>
        <begin position="431"/>
        <end position="443"/>
    </location>
</feature>
<feature type="compositionally biased region" description="Basic and acidic residues" evidence="1">
    <location>
        <begin position="1"/>
        <end position="17"/>
    </location>
</feature>
<feature type="region of interest" description="Disordered" evidence="1">
    <location>
        <begin position="351"/>
        <end position="508"/>
    </location>
</feature>
<organism evidence="2 3">
    <name type="scientific">Carpediemonas membranifera</name>
    <dbReference type="NCBI Taxonomy" id="201153"/>
    <lineage>
        <taxon>Eukaryota</taxon>
        <taxon>Metamonada</taxon>
        <taxon>Carpediemonas-like organisms</taxon>
        <taxon>Carpediemonas</taxon>
    </lineage>
</organism>
<feature type="compositionally biased region" description="Polar residues" evidence="1">
    <location>
        <begin position="23"/>
        <end position="45"/>
    </location>
</feature>
<dbReference type="EMBL" id="JAHDYR010000015">
    <property type="protein sequence ID" value="KAG9394403.1"/>
    <property type="molecule type" value="Genomic_DNA"/>
</dbReference>
<feature type="compositionally biased region" description="Pro residues" evidence="1">
    <location>
        <begin position="560"/>
        <end position="574"/>
    </location>
</feature>
<protein>
    <submittedName>
        <fullName evidence="2">Uncharacterized protein</fullName>
    </submittedName>
</protein>
<sequence>MEPGKPKDAEALPRPEFRPPPTYRQSPFNTTQHSFQQTRSTTMPSPFSYGRPTMVSSASQADPPPPEQDFIAQTPTRVEWERDVRLAPSHPPPSPSVSQTARPSRLSPVRFDSTLQASVSRIALSPLPMSPAPSRQRVRATQSSVGSRAGRTRVSTSRLPLEAVEYEDGSPAGNIAVPSHKNSFRRSRSQAMSSVQVVTVSSPAPAPASERGPVTVTTETLDKFLPERGQGRVTVTTERPDDPIEVRSPSPEFELDGSPQGTVMIESMGDDPVEVPAPSPDYELDGSTRGTVLIESMKEDPPPVYPGFDFSYPPSLAGQPRPATLTAREWDELILVGQFLTAIPGPRPMLDGLLGVSRSPETKAPSHSPRRESPLRRSMTSSVPQLNSPMLSVTVESESDSELASPHGLSPRSAIRTSPVRERSATICTADLGDGPSLDPGLGRSFSSLSTVSNASGVTGPEAPSTKHTKPPAPKPKPRLPSRLVTRTGSGHRPNKGYTPFHSPYPEVSELDDVQTAIQRQIEAKRKLTARKRPPEPRGIPLSGAGTVGKPSLVAQVKPMSPPPQLKVNPPPQPARDLDSPIIEIEAVDSDSDTAVEKSGAGGGDFSGFDDMLQAVAIHLGLPPEQVTAADVERLLQSMS</sequence>
<feature type="compositionally biased region" description="Polar residues" evidence="1">
    <location>
        <begin position="445"/>
        <end position="457"/>
    </location>
</feature>
<proteinExistence type="predicted"/>
<evidence type="ECO:0000256" key="1">
    <source>
        <dbReference type="SAM" id="MobiDB-lite"/>
    </source>
</evidence>
<keyword evidence="3" id="KW-1185">Reference proteome</keyword>
<accession>A0A8J6E292</accession>